<comment type="caution">
    <text evidence="13">The sequence shown here is derived from an EMBL/GenBank/DDBJ whole genome shotgun (WGS) entry which is preliminary data.</text>
</comment>
<dbReference type="InterPro" id="IPR003439">
    <property type="entry name" value="ABC_transporter-like_ATP-bd"/>
</dbReference>
<evidence type="ECO:0000256" key="1">
    <source>
        <dbReference type="ARBA" id="ARBA00004141"/>
    </source>
</evidence>
<evidence type="ECO:0000259" key="11">
    <source>
        <dbReference type="PROSITE" id="PS50893"/>
    </source>
</evidence>
<comment type="subcellular location">
    <subcellularLocation>
        <location evidence="1">Membrane</location>
        <topology evidence="1">Multi-pass membrane protein</topology>
    </subcellularLocation>
</comment>
<feature type="transmembrane region" description="Helical" evidence="10">
    <location>
        <begin position="188"/>
        <end position="209"/>
    </location>
</feature>
<keyword evidence="5" id="KW-0547">Nucleotide-binding</keyword>
<keyword evidence="2" id="KW-0813">Transport</keyword>
<evidence type="ECO:0000256" key="3">
    <source>
        <dbReference type="ARBA" id="ARBA00022692"/>
    </source>
</evidence>
<feature type="transmembrane region" description="Helical" evidence="10">
    <location>
        <begin position="105"/>
        <end position="123"/>
    </location>
</feature>
<evidence type="ECO:0000313" key="13">
    <source>
        <dbReference type="EMBL" id="KAH8100998.1"/>
    </source>
</evidence>
<dbReference type="FunFam" id="1.20.1560.10:FF:000013">
    <property type="entry name" value="ABC transporter C family member 2"/>
    <property type="match status" value="1"/>
</dbReference>
<dbReference type="CDD" id="cd18596">
    <property type="entry name" value="ABC_6TM_VMR1_D1_like"/>
    <property type="match status" value="1"/>
</dbReference>
<dbReference type="GO" id="GO:0140359">
    <property type="term" value="F:ABC-type transporter activity"/>
    <property type="evidence" value="ECO:0007669"/>
    <property type="project" value="InterPro"/>
</dbReference>
<accession>A0A8K0UP46</accession>
<feature type="domain" description="ABC transmembrane type-1" evidence="12">
    <location>
        <begin position="319"/>
        <end position="609"/>
    </location>
</feature>
<dbReference type="GO" id="GO:0005524">
    <property type="term" value="F:ATP binding"/>
    <property type="evidence" value="ECO:0007669"/>
    <property type="project" value="UniProtKB-KW"/>
</dbReference>
<dbReference type="InterPro" id="IPR003593">
    <property type="entry name" value="AAA+_ATPase"/>
</dbReference>
<dbReference type="GO" id="GO:0016020">
    <property type="term" value="C:membrane"/>
    <property type="evidence" value="ECO:0007669"/>
    <property type="project" value="UniProtKB-SubCell"/>
</dbReference>
<feature type="transmembrane region" description="Helical" evidence="10">
    <location>
        <begin position="160"/>
        <end position="182"/>
    </location>
</feature>
<dbReference type="PANTHER" id="PTHR24223">
    <property type="entry name" value="ATP-BINDING CASSETTE SUB-FAMILY C"/>
    <property type="match status" value="1"/>
</dbReference>
<dbReference type="GO" id="GO:0016887">
    <property type="term" value="F:ATP hydrolysis activity"/>
    <property type="evidence" value="ECO:0007669"/>
    <property type="project" value="InterPro"/>
</dbReference>
<evidence type="ECO:0000256" key="10">
    <source>
        <dbReference type="SAM" id="Phobius"/>
    </source>
</evidence>
<proteinExistence type="predicted"/>
<dbReference type="Proteomes" id="UP000813824">
    <property type="component" value="Unassembled WGS sequence"/>
</dbReference>
<keyword evidence="13" id="KW-0378">Hydrolase</keyword>
<feature type="compositionally biased region" description="Basic and acidic residues" evidence="9">
    <location>
        <begin position="398"/>
        <end position="412"/>
    </location>
</feature>
<evidence type="ECO:0000313" key="14">
    <source>
        <dbReference type="Proteomes" id="UP000813824"/>
    </source>
</evidence>
<dbReference type="PROSITE" id="PS50929">
    <property type="entry name" value="ABC_TM1F"/>
    <property type="match status" value="2"/>
</dbReference>
<name>A0A8K0UP46_9AGAR</name>
<feature type="transmembrane region" description="Helical" evidence="10">
    <location>
        <begin position="1002"/>
        <end position="1029"/>
    </location>
</feature>
<keyword evidence="8 10" id="KW-0472">Membrane</keyword>
<dbReference type="EMBL" id="JAEVFJ010000014">
    <property type="protein sequence ID" value="KAH8100998.1"/>
    <property type="molecule type" value="Genomic_DNA"/>
</dbReference>
<feature type="transmembrane region" description="Helical" evidence="10">
    <location>
        <begin position="135"/>
        <end position="153"/>
    </location>
</feature>
<dbReference type="SUPFAM" id="SSF52540">
    <property type="entry name" value="P-loop containing nucleoside triphosphate hydrolases"/>
    <property type="match status" value="2"/>
</dbReference>
<feature type="domain" description="ABC transporter" evidence="11">
    <location>
        <begin position="646"/>
        <end position="882"/>
    </location>
</feature>
<feature type="region of interest" description="Disordered" evidence="9">
    <location>
        <begin position="398"/>
        <end position="418"/>
    </location>
</feature>
<evidence type="ECO:0000256" key="5">
    <source>
        <dbReference type="ARBA" id="ARBA00022741"/>
    </source>
</evidence>
<feature type="transmembrane region" description="Helical" evidence="10">
    <location>
        <begin position="459"/>
        <end position="481"/>
    </location>
</feature>
<evidence type="ECO:0000256" key="9">
    <source>
        <dbReference type="SAM" id="MobiDB-lite"/>
    </source>
</evidence>
<dbReference type="SMART" id="SM00382">
    <property type="entry name" value="AAA"/>
    <property type="match status" value="2"/>
</dbReference>
<evidence type="ECO:0000256" key="6">
    <source>
        <dbReference type="ARBA" id="ARBA00022840"/>
    </source>
</evidence>
<dbReference type="Pfam" id="PF00005">
    <property type="entry name" value="ABC_tran"/>
    <property type="match status" value="2"/>
</dbReference>
<feature type="transmembrane region" description="Helical" evidence="10">
    <location>
        <begin position="546"/>
        <end position="573"/>
    </location>
</feature>
<dbReference type="PANTHER" id="PTHR24223:SF415">
    <property type="entry name" value="FI20190P1"/>
    <property type="match status" value="1"/>
</dbReference>
<dbReference type="PROSITE" id="PS50893">
    <property type="entry name" value="ABC_TRANSPORTER_2"/>
    <property type="match status" value="2"/>
</dbReference>
<dbReference type="Gene3D" id="1.20.1560.10">
    <property type="entry name" value="ABC transporter type 1, transmembrane domain"/>
    <property type="match status" value="2"/>
</dbReference>
<feature type="transmembrane region" description="Helical" evidence="10">
    <location>
        <begin position="942"/>
        <end position="964"/>
    </location>
</feature>
<dbReference type="CDD" id="cd03244">
    <property type="entry name" value="ABCC_MRP_domain2"/>
    <property type="match status" value="1"/>
</dbReference>
<keyword evidence="14" id="KW-1185">Reference proteome</keyword>
<sequence length="1539" mass="171887">MEWQILLQNPKMLRGANWTLSYTELDGGIQPTLPEIRTVVLGTIIPAAVVAFTLTYDFLSTVHLPKFISGFIRFLRAPFMNFIYLEDLEEEPGEQQLPPLWKSRLLAILSCLEAIGWAAVFAYNEFLGAEIVENIQAGVGFLTWSYAFFRVLAKPPVTPPYLLIIFYMTHALVVVMDIYGLFQMEGKHVGLSVIAALRLAVPMFLTWIAGTYPLEPILPAKNVASGSDIPSNTLAMPEDRATLWSWCTFSFVEPIFGIANQRTINEPDVWSLSPYFTHKNLFNKYLEYCQQHPTHSLLRFLIVSNSLDLILDVALEMWSAFVGFVPPYCLQRILSALADPAPEARSTAYVYTFVMFLANLSFAQVDINQRWYTRRCYERTRGQLFCALHYKALKRRDVGSKAGSGDDKKGDKDESENESADLGKIVNLMQGDAYSVAQRFWDFSGIFASPVRLTIAMVFLYKILGWSSFAGVAVILLAYILNYPLAKYSVYITRQSWSARDRRMKLINELFQNIRFLKFYGWETRWTQRVRDSRENELKWRVRENIVSTLISFIWIWIPSATALSCFLCYTLIAKEKLTVSKAFTSVALFSQLQGPMTRLPDEVFAYLRAYVSMKRIQQFLQEPEVPDWACSLKATTPSPDDEGKVGFEDAAFEWDVAPKSADLPSRFTLGPLNIQFPKGKMTLVSGATGSGKSAMLAALLGEMHAISGRVILNKLGHQVAYCAQNPWLEHATIRDNIIFASKFGYDEARYNAVIEACALTRDLEIFEAGDMTEIGEKGITLSGGQRARIALARALYSQASCILLDDPLAAVDMHTAQHLVKNVLSGDLARDRTIILVTHHISLCLPVATYLVELSGGRVIRQGSIEQLRSQGLLQKVVEDEDIVEDSIPSDEPTKEEPENQADLIGDVGQNDVQKKAANGKLIDAEARAEGRVALSTYMTYIKAAGVFSWILIVFLMVFLRVVNIGSQFYLAKWGEAYERTEELIATAIPWEKLPNPNANVIPWLFIYLFISLAGALSVVSFIAVGYYSSLQASRTLFNSMLSKLAGAPTRFYDITPIGRILNRFTTDLNCIDYALLNSVRAAMSGVLNFIASIGVIIWVVPSFAPFAAITAWLYIRLAPSYVQASRDLRRLESISLSPAFAGFDELLRGLPHVRAFAMEARYQNGFYKKVDKFQSYDHVYWLVANWLMWRYDCLGSVIVFISTAFALMNGVNDGLAALVIVQAGVFAEASRQLVRVLAQLELDANSVERVVEYLEVAQEAPAVTFVKPPAYWPSSNGELVVDNLVVKYAPDLPAVLHQLSFTVRAAEKVGVVGRTGSGKSTLALSLLRIVEASGGRILIDGIDISTLGLDDLRTRVTIISQDVSLFSGTIRSNLDPFNEHTDEECWEVLERCHLTTILKAATDQNKPDGKLALDMPISQTGSLSAGERQLVAMARALLRRSNVVILDEATSQIDTDLDDQIQRTIREEFKGSIVITIAHRLRTVLDYDRILVLGGGEILEFDSPKTLLNKSGGVFREMCKASADWPMLQLIAEASES</sequence>
<dbReference type="Gene3D" id="3.40.50.300">
    <property type="entry name" value="P-loop containing nucleotide triphosphate hydrolases"/>
    <property type="match status" value="2"/>
</dbReference>
<protein>
    <submittedName>
        <fullName evidence="13">P-loop containing nucleoside triphosphate hydrolase protein</fullName>
    </submittedName>
</protein>
<dbReference type="CDD" id="cd03250">
    <property type="entry name" value="ABCC_MRP_domain1"/>
    <property type="match status" value="1"/>
</dbReference>
<feature type="transmembrane region" description="Helical" evidence="10">
    <location>
        <begin position="1088"/>
        <end position="1117"/>
    </location>
</feature>
<evidence type="ECO:0000256" key="8">
    <source>
        <dbReference type="ARBA" id="ARBA00023136"/>
    </source>
</evidence>
<keyword evidence="3 10" id="KW-0812">Transmembrane</keyword>
<evidence type="ECO:0000256" key="4">
    <source>
        <dbReference type="ARBA" id="ARBA00022737"/>
    </source>
</evidence>
<dbReference type="Pfam" id="PF00664">
    <property type="entry name" value="ABC_membrane"/>
    <property type="match status" value="2"/>
</dbReference>
<dbReference type="InterPro" id="IPR017871">
    <property type="entry name" value="ABC_transporter-like_CS"/>
</dbReference>
<feature type="domain" description="ABC transporter" evidence="11">
    <location>
        <begin position="1281"/>
        <end position="1522"/>
    </location>
</feature>
<keyword evidence="4" id="KW-0677">Repeat</keyword>
<gene>
    <name evidence="13" type="ORF">BXZ70DRAFT_937025</name>
</gene>
<dbReference type="InterPro" id="IPR011527">
    <property type="entry name" value="ABC1_TM_dom"/>
</dbReference>
<dbReference type="FunFam" id="3.40.50.300:FF:001354">
    <property type="entry name" value="ATP-binding cassette (ABC) transporter, putative"/>
    <property type="match status" value="1"/>
</dbReference>
<dbReference type="OrthoDB" id="6500128at2759"/>
<dbReference type="InterPro" id="IPR027417">
    <property type="entry name" value="P-loop_NTPase"/>
</dbReference>
<feature type="transmembrane region" description="Helical" evidence="10">
    <location>
        <begin position="39"/>
        <end position="59"/>
    </location>
</feature>
<keyword evidence="6" id="KW-0067">ATP-binding</keyword>
<organism evidence="13 14">
    <name type="scientific">Cristinia sonorae</name>
    <dbReference type="NCBI Taxonomy" id="1940300"/>
    <lineage>
        <taxon>Eukaryota</taxon>
        <taxon>Fungi</taxon>
        <taxon>Dikarya</taxon>
        <taxon>Basidiomycota</taxon>
        <taxon>Agaricomycotina</taxon>
        <taxon>Agaricomycetes</taxon>
        <taxon>Agaricomycetidae</taxon>
        <taxon>Agaricales</taxon>
        <taxon>Pleurotineae</taxon>
        <taxon>Stephanosporaceae</taxon>
        <taxon>Cristinia</taxon>
    </lineage>
</organism>
<dbReference type="SUPFAM" id="SSF90123">
    <property type="entry name" value="ABC transporter transmembrane region"/>
    <property type="match status" value="2"/>
</dbReference>
<dbReference type="InterPro" id="IPR050173">
    <property type="entry name" value="ABC_transporter_C-like"/>
</dbReference>
<keyword evidence="7 10" id="KW-1133">Transmembrane helix</keyword>
<reference evidence="13" key="1">
    <citation type="journal article" date="2021" name="New Phytol.">
        <title>Evolutionary innovations through gain and loss of genes in the ectomycorrhizal Boletales.</title>
        <authorList>
            <person name="Wu G."/>
            <person name="Miyauchi S."/>
            <person name="Morin E."/>
            <person name="Kuo A."/>
            <person name="Drula E."/>
            <person name="Varga T."/>
            <person name="Kohler A."/>
            <person name="Feng B."/>
            <person name="Cao Y."/>
            <person name="Lipzen A."/>
            <person name="Daum C."/>
            <person name="Hundley H."/>
            <person name="Pangilinan J."/>
            <person name="Johnson J."/>
            <person name="Barry K."/>
            <person name="LaButti K."/>
            <person name="Ng V."/>
            <person name="Ahrendt S."/>
            <person name="Min B."/>
            <person name="Choi I.G."/>
            <person name="Park H."/>
            <person name="Plett J.M."/>
            <person name="Magnuson J."/>
            <person name="Spatafora J.W."/>
            <person name="Nagy L.G."/>
            <person name="Henrissat B."/>
            <person name="Grigoriev I.V."/>
            <person name="Yang Z.L."/>
            <person name="Xu J."/>
            <person name="Martin F.M."/>
        </authorList>
    </citation>
    <scope>NUCLEOTIDE SEQUENCE</scope>
    <source>
        <strain evidence="13">KKN 215</strain>
    </source>
</reference>
<evidence type="ECO:0000256" key="2">
    <source>
        <dbReference type="ARBA" id="ARBA00022448"/>
    </source>
</evidence>
<dbReference type="CDD" id="cd18604">
    <property type="entry name" value="ABC_6TM_VMR1_D2_like"/>
    <property type="match status" value="1"/>
</dbReference>
<dbReference type="InterPro" id="IPR036640">
    <property type="entry name" value="ABC1_TM_sf"/>
</dbReference>
<feature type="domain" description="ABC transmembrane type-1" evidence="12">
    <location>
        <begin position="952"/>
        <end position="1244"/>
    </location>
</feature>
<evidence type="ECO:0000256" key="7">
    <source>
        <dbReference type="ARBA" id="ARBA00022989"/>
    </source>
</evidence>
<evidence type="ECO:0000259" key="12">
    <source>
        <dbReference type="PROSITE" id="PS50929"/>
    </source>
</evidence>
<dbReference type="PROSITE" id="PS00211">
    <property type="entry name" value="ABC_TRANSPORTER_1"/>
    <property type="match status" value="2"/>
</dbReference>